<sequence length="171" mass="17856">MMYSFSCLPFITLLLIGSAAASSSSPVSICNTPPPDSDCEISLQGFTPCVPFLIAPPNKASPTPSTVCCLTFLQSLTTTSPRCVCEIVRKACVFGSLIDTTRLYSLFPLCGAHDVSFAAQWFEESCRGAAEVTLTPSAVAGDPTVTAAGSQDAGSDATPAIYLVFSNIIIL</sequence>
<organism evidence="3 4">
    <name type="scientific">Rhynchospora breviuscula</name>
    <dbReference type="NCBI Taxonomy" id="2022672"/>
    <lineage>
        <taxon>Eukaryota</taxon>
        <taxon>Viridiplantae</taxon>
        <taxon>Streptophyta</taxon>
        <taxon>Embryophyta</taxon>
        <taxon>Tracheophyta</taxon>
        <taxon>Spermatophyta</taxon>
        <taxon>Magnoliopsida</taxon>
        <taxon>Liliopsida</taxon>
        <taxon>Poales</taxon>
        <taxon>Cyperaceae</taxon>
        <taxon>Cyperoideae</taxon>
        <taxon>Rhynchosporeae</taxon>
        <taxon>Rhynchospora</taxon>
    </lineage>
</organism>
<keyword evidence="4" id="KW-1185">Reference proteome</keyword>
<reference evidence="3" key="1">
    <citation type="journal article" date="2022" name="Cell">
        <title>Repeat-based holocentromeres influence genome architecture and karyotype evolution.</title>
        <authorList>
            <person name="Hofstatter P.G."/>
            <person name="Thangavel G."/>
            <person name="Lux T."/>
            <person name="Neumann P."/>
            <person name="Vondrak T."/>
            <person name="Novak P."/>
            <person name="Zhang M."/>
            <person name="Costa L."/>
            <person name="Castellani M."/>
            <person name="Scott A."/>
            <person name="Toegelov H."/>
            <person name="Fuchs J."/>
            <person name="Mata-Sucre Y."/>
            <person name="Dias Y."/>
            <person name="Vanzela A.L.L."/>
            <person name="Huettel B."/>
            <person name="Almeida C.C.S."/>
            <person name="Simkova H."/>
            <person name="Souza G."/>
            <person name="Pedrosa-Harand A."/>
            <person name="Macas J."/>
            <person name="Mayer K.F.X."/>
            <person name="Houben A."/>
            <person name="Marques A."/>
        </authorList>
    </citation>
    <scope>NUCLEOTIDE SEQUENCE</scope>
    <source>
        <strain evidence="3">RhyBre1mFocal</strain>
    </source>
</reference>
<evidence type="ECO:0000313" key="4">
    <source>
        <dbReference type="Proteomes" id="UP001151287"/>
    </source>
</evidence>
<dbReference type="AlphaFoldDB" id="A0A9Q0HTF0"/>
<dbReference type="SUPFAM" id="SSF47699">
    <property type="entry name" value="Bifunctional inhibitor/lipid-transfer protein/seed storage 2S albumin"/>
    <property type="match status" value="1"/>
</dbReference>
<dbReference type="CDD" id="cd00010">
    <property type="entry name" value="AAI_LTSS"/>
    <property type="match status" value="1"/>
</dbReference>
<dbReference type="Gene3D" id="1.10.110.10">
    <property type="entry name" value="Plant lipid-transfer and hydrophobic proteins"/>
    <property type="match status" value="1"/>
</dbReference>
<evidence type="ECO:0000256" key="1">
    <source>
        <dbReference type="SAM" id="SignalP"/>
    </source>
</evidence>
<feature type="chain" id="PRO_5040399203" description="Bifunctional inhibitor/plant lipid transfer protein/seed storage helical domain-containing protein" evidence="1">
    <location>
        <begin position="22"/>
        <end position="171"/>
    </location>
</feature>
<accession>A0A9Q0HTF0</accession>
<dbReference type="Pfam" id="PF14368">
    <property type="entry name" value="LTP_2"/>
    <property type="match status" value="1"/>
</dbReference>
<dbReference type="PANTHER" id="PTHR35747:SF2">
    <property type="entry name" value="NON-SPECIFIC LIPID TRANSFER PROTEIN GPI-ANCHORED 25"/>
    <property type="match status" value="1"/>
</dbReference>
<dbReference type="InterPro" id="IPR053353">
    <property type="entry name" value="Plant_LTP_GPI-anchored"/>
</dbReference>
<comment type="caution">
    <text evidence="3">The sequence shown here is derived from an EMBL/GenBank/DDBJ whole genome shotgun (WGS) entry which is preliminary data.</text>
</comment>
<dbReference type="OrthoDB" id="786778at2759"/>
<name>A0A9Q0HTF0_9POAL</name>
<evidence type="ECO:0000313" key="3">
    <source>
        <dbReference type="EMBL" id="KAJ1697335.1"/>
    </source>
</evidence>
<dbReference type="PANTHER" id="PTHR35747">
    <property type="entry name" value="BIFUNCTIONAL INHIBITOR/LIPID-TRANSFER PROTEIN/SEED STORAGE 2S ALBUMIN SUPERFAMILY PROTEIN"/>
    <property type="match status" value="1"/>
</dbReference>
<proteinExistence type="predicted"/>
<dbReference type="InterPro" id="IPR016140">
    <property type="entry name" value="Bifunc_inhib/LTP/seed_store"/>
</dbReference>
<dbReference type="Proteomes" id="UP001151287">
    <property type="component" value="Unassembled WGS sequence"/>
</dbReference>
<feature type="signal peptide" evidence="1">
    <location>
        <begin position="1"/>
        <end position="21"/>
    </location>
</feature>
<keyword evidence="1" id="KW-0732">Signal</keyword>
<evidence type="ECO:0000259" key="2">
    <source>
        <dbReference type="Pfam" id="PF14368"/>
    </source>
</evidence>
<gene>
    <name evidence="3" type="ORF">LUZ63_005847</name>
</gene>
<dbReference type="EMBL" id="JAMQYH010000002">
    <property type="protein sequence ID" value="KAJ1697335.1"/>
    <property type="molecule type" value="Genomic_DNA"/>
</dbReference>
<protein>
    <recommendedName>
        <fullName evidence="2">Bifunctional inhibitor/plant lipid transfer protein/seed storage helical domain-containing protein</fullName>
    </recommendedName>
</protein>
<dbReference type="InterPro" id="IPR036312">
    <property type="entry name" value="Bifun_inhib/LTP/seed_sf"/>
</dbReference>
<feature type="domain" description="Bifunctional inhibitor/plant lipid transfer protein/seed storage helical" evidence="2">
    <location>
        <begin position="29"/>
        <end position="115"/>
    </location>
</feature>